<reference evidence="3" key="1">
    <citation type="journal article" date="2016" name="Nat. Commun.">
        <title>The Gonium pectorale genome demonstrates co-option of cell cycle regulation during the evolution of multicellularity.</title>
        <authorList>
            <person name="Hanschen E.R."/>
            <person name="Marriage T.N."/>
            <person name="Ferris P.J."/>
            <person name="Hamaji T."/>
            <person name="Toyoda A."/>
            <person name="Fujiyama A."/>
            <person name="Neme R."/>
            <person name="Noguchi H."/>
            <person name="Minakuchi Y."/>
            <person name="Suzuki M."/>
            <person name="Kawai-Toyooka H."/>
            <person name="Smith D.R."/>
            <person name="Sparks H."/>
            <person name="Anderson J."/>
            <person name="Bakaric R."/>
            <person name="Luria V."/>
            <person name="Karger A."/>
            <person name="Kirschner M.W."/>
            <person name="Durand P.M."/>
            <person name="Michod R.E."/>
            <person name="Nozaki H."/>
            <person name="Olson B.J."/>
        </authorList>
    </citation>
    <scope>NUCLEOTIDE SEQUENCE [LARGE SCALE GENOMIC DNA]</scope>
    <source>
        <strain evidence="3">NIES-2863</strain>
    </source>
</reference>
<dbReference type="SMART" id="SM00799">
    <property type="entry name" value="DENN"/>
    <property type="match status" value="1"/>
</dbReference>
<dbReference type="InterPro" id="IPR051942">
    <property type="entry name" value="DENN_domain_containing_2"/>
</dbReference>
<evidence type="ECO:0000313" key="2">
    <source>
        <dbReference type="EMBL" id="KXZ46762.1"/>
    </source>
</evidence>
<dbReference type="Gene3D" id="3.40.50.11500">
    <property type="match status" value="1"/>
</dbReference>
<dbReference type="InterPro" id="IPR001194">
    <property type="entry name" value="cDENN_dom"/>
</dbReference>
<dbReference type="PANTHER" id="PTHR15288">
    <property type="entry name" value="DENN DOMAIN-CONTAINING PROTEIN 2"/>
    <property type="match status" value="1"/>
</dbReference>
<dbReference type="InterPro" id="IPR043153">
    <property type="entry name" value="DENN_C"/>
</dbReference>
<dbReference type="InterPro" id="IPR037516">
    <property type="entry name" value="Tripartite_DENN"/>
</dbReference>
<keyword evidence="3" id="KW-1185">Reference proteome</keyword>
<proteinExistence type="predicted"/>
<evidence type="ECO:0000259" key="1">
    <source>
        <dbReference type="PROSITE" id="PS50211"/>
    </source>
</evidence>
<dbReference type="Proteomes" id="UP000075714">
    <property type="component" value="Unassembled WGS sequence"/>
</dbReference>
<dbReference type="EMBL" id="LSYV01000042">
    <property type="protein sequence ID" value="KXZ46762.1"/>
    <property type="molecule type" value="Genomic_DNA"/>
</dbReference>
<dbReference type="OrthoDB" id="6019893at2759"/>
<name>A0A150GA97_GONPE</name>
<protein>
    <recommendedName>
        <fullName evidence="1">UDENN domain-containing protein</fullName>
    </recommendedName>
</protein>
<organism evidence="2 3">
    <name type="scientific">Gonium pectorale</name>
    <name type="common">Green alga</name>
    <dbReference type="NCBI Taxonomy" id="33097"/>
    <lineage>
        <taxon>Eukaryota</taxon>
        <taxon>Viridiplantae</taxon>
        <taxon>Chlorophyta</taxon>
        <taxon>core chlorophytes</taxon>
        <taxon>Chlorophyceae</taxon>
        <taxon>CS clade</taxon>
        <taxon>Chlamydomonadales</taxon>
        <taxon>Volvocaceae</taxon>
        <taxon>Gonium</taxon>
    </lineage>
</organism>
<feature type="domain" description="UDENN" evidence="1">
    <location>
        <begin position="1"/>
        <end position="251"/>
    </location>
</feature>
<gene>
    <name evidence="2" type="ORF">GPECTOR_41g727</name>
</gene>
<dbReference type="PROSITE" id="PS50211">
    <property type="entry name" value="DENN"/>
    <property type="match status" value="1"/>
</dbReference>
<dbReference type="AlphaFoldDB" id="A0A150GA97"/>
<evidence type="ECO:0000313" key="3">
    <source>
        <dbReference type="Proteomes" id="UP000075714"/>
    </source>
</evidence>
<dbReference type="Pfam" id="PF02141">
    <property type="entry name" value="DENN"/>
    <property type="match status" value="1"/>
</dbReference>
<dbReference type="PANTHER" id="PTHR15288:SF0">
    <property type="entry name" value="UDENN DOMAIN-CONTAINING PROTEIN"/>
    <property type="match status" value="1"/>
</dbReference>
<comment type="caution">
    <text evidence="2">The sequence shown here is derived from an EMBL/GenBank/DDBJ whole genome shotgun (WGS) entry which is preliminary data.</text>
</comment>
<sequence>MSHQFSPRKALDALYNHPMIHPGEQLLLRFGGVATIGFVRPALGRRFTVVGPPRALGAYAEAELAEGLQGWATAVLCRSLSLDNILLLLTASLLERQLVVFCPSLSTLSGVVLGLLPLLRPFSWQSLLLPVTPASMLGFLEAPVPFVLGVQYKTGDVMARALRSLTPAESAAAAAFLSATASHLSSLCGDLRPHVITHVDATARTGVLMKDSLLEAVPPRDRPFVRQFLETQMFEVWSDELISAHFEGMAA</sequence>
<accession>A0A150GA97</accession>